<dbReference type="Proteomes" id="UP000187735">
    <property type="component" value="Chromosome"/>
</dbReference>
<proteinExistence type="inferred from homology"/>
<dbReference type="Pfam" id="PF00884">
    <property type="entry name" value="Sulfatase"/>
    <property type="match status" value="1"/>
</dbReference>
<feature type="domain" description="Sulfatase N-terminal" evidence="6">
    <location>
        <begin position="26"/>
        <end position="353"/>
    </location>
</feature>
<dbReference type="RefSeq" id="WP_077027052.1">
    <property type="nucleotide sequence ID" value="NZ_CP017641.1"/>
</dbReference>
<dbReference type="InterPro" id="IPR050738">
    <property type="entry name" value="Sulfatase"/>
</dbReference>
<dbReference type="GO" id="GO:0046872">
    <property type="term" value="F:metal ion binding"/>
    <property type="evidence" value="ECO:0007669"/>
    <property type="project" value="UniProtKB-KW"/>
</dbReference>
<dbReference type="EC" id="3.1.6.1" evidence="7"/>
<accession>A0A1P8WPI9</accession>
<keyword evidence="4" id="KW-0106">Calcium</keyword>
<evidence type="ECO:0000313" key="7">
    <source>
        <dbReference type="EMBL" id="APZ95963.1"/>
    </source>
</evidence>
<keyword evidence="3 7" id="KW-0378">Hydrolase</keyword>
<dbReference type="KEGG" id="fmr:Fuma_05626"/>
<evidence type="ECO:0000256" key="2">
    <source>
        <dbReference type="ARBA" id="ARBA00022723"/>
    </source>
</evidence>
<dbReference type="STRING" id="1891926.Fuma_05626"/>
<name>A0A1P8WPI9_9PLAN</name>
<reference evidence="7 8" key="1">
    <citation type="journal article" date="2016" name="Front. Microbiol.">
        <title>Fuerstia marisgermanicae gen. nov., sp. nov., an Unusual Member of the Phylum Planctomycetes from the German Wadden Sea.</title>
        <authorList>
            <person name="Kohn T."/>
            <person name="Heuer A."/>
            <person name="Jogler M."/>
            <person name="Vollmers J."/>
            <person name="Boedeker C."/>
            <person name="Bunk B."/>
            <person name="Rast P."/>
            <person name="Borchert D."/>
            <person name="Glockner I."/>
            <person name="Freese H.M."/>
            <person name="Klenk H.P."/>
            <person name="Overmann J."/>
            <person name="Kaster A.K."/>
            <person name="Rohde M."/>
            <person name="Wiegand S."/>
            <person name="Jogler C."/>
        </authorList>
    </citation>
    <scope>NUCLEOTIDE SEQUENCE [LARGE SCALE GENOMIC DNA]</scope>
    <source>
        <strain evidence="7 8">NH11</strain>
    </source>
</reference>
<gene>
    <name evidence="7" type="primary">atsA_40</name>
    <name evidence="7" type="ORF">Fuma_05626</name>
</gene>
<feature type="chain" id="PRO_5012659148" evidence="5">
    <location>
        <begin position="22"/>
        <end position="486"/>
    </location>
</feature>
<dbReference type="Gene3D" id="3.40.720.10">
    <property type="entry name" value="Alkaline Phosphatase, subunit A"/>
    <property type="match status" value="1"/>
</dbReference>
<sequence length="486" mass="53221" precursor="true">MLRSACLALFLVALPCTFTNAADDRPNIVIILCDDLGFGDLGIHGHPHIQTPFIDSLADEGLRFTSFYSTAPVCSPSRVGLLTGRSPNRAGVYDWIPEARTPRPDAREQVHMKKDEVTIAQLLKKGGYATCMAGKWHCNAAFNSPDQPQPGDAGFDHWMATQNNAAPSHQDPVNYVRNGKPVGKIEGFSCQIATDEATGWMAQHVKNNPEQPFFIYLPFHEPHEPVASPPALVKQYESVTWHPDQAQYYANVHNVDLAVGKVVKALENAGVRDNTLIVFTADNGPETLNRYRSANRSWGITAHLRGMKLHTHDGGFHVAGIFNWPKGIKPGQVTDTVGSALDLLPTACDLAGVDLPAERKLDGISLKPLFESGTMNTPARSLVWAYYNGINDARVAMRHGQWKVLARLNGGNFPKRQNLTPTTLAEAKAAKLTDFEIYNIDTDPGEISNLAGRGVAEETQLIKQIKTGYAELVDDSPAWTPVTKSK</sequence>
<evidence type="ECO:0000256" key="1">
    <source>
        <dbReference type="ARBA" id="ARBA00008779"/>
    </source>
</evidence>
<dbReference type="SUPFAM" id="SSF53649">
    <property type="entry name" value="Alkaline phosphatase-like"/>
    <property type="match status" value="1"/>
</dbReference>
<evidence type="ECO:0000256" key="3">
    <source>
        <dbReference type="ARBA" id="ARBA00022801"/>
    </source>
</evidence>
<evidence type="ECO:0000313" key="8">
    <source>
        <dbReference type="Proteomes" id="UP000187735"/>
    </source>
</evidence>
<dbReference type="InterPro" id="IPR017850">
    <property type="entry name" value="Alkaline_phosphatase_core_sf"/>
</dbReference>
<dbReference type="PANTHER" id="PTHR42693:SF53">
    <property type="entry name" value="ENDO-4-O-SULFATASE"/>
    <property type="match status" value="1"/>
</dbReference>
<evidence type="ECO:0000259" key="6">
    <source>
        <dbReference type="Pfam" id="PF00884"/>
    </source>
</evidence>
<dbReference type="GO" id="GO:0004065">
    <property type="term" value="F:arylsulfatase activity"/>
    <property type="evidence" value="ECO:0007669"/>
    <property type="project" value="UniProtKB-EC"/>
</dbReference>
<keyword evidence="2" id="KW-0479">Metal-binding</keyword>
<feature type="signal peptide" evidence="5">
    <location>
        <begin position="1"/>
        <end position="21"/>
    </location>
</feature>
<dbReference type="PROSITE" id="PS00149">
    <property type="entry name" value="SULFATASE_2"/>
    <property type="match status" value="1"/>
</dbReference>
<dbReference type="AlphaFoldDB" id="A0A1P8WPI9"/>
<comment type="similarity">
    <text evidence="1">Belongs to the sulfatase family.</text>
</comment>
<dbReference type="InterPro" id="IPR024607">
    <property type="entry name" value="Sulfatase_CS"/>
</dbReference>
<dbReference type="EMBL" id="CP017641">
    <property type="protein sequence ID" value="APZ95963.1"/>
    <property type="molecule type" value="Genomic_DNA"/>
</dbReference>
<evidence type="ECO:0000256" key="5">
    <source>
        <dbReference type="SAM" id="SignalP"/>
    </source>
</evidence>
<organism evidence="7 8">
    <name type="scientific">Fuerstiella marisgermanici</name>
    <dbReference type="NCBI Taxonomy" id="1891926"/>
    <lineage>
        <taxon>Bacteria</taxon>
        <taxon>Pseudomonadati</taxon>
        <taxon>Planctomycetota</taxon>
        <taxon>Planctomycetia</taxon>
        <taxon>Planctomycetales</taxon>
        <taxon>Planctomycetaceae</taxon>
        <taxon>Fuerstiella</taxon>
    </lineage>
</organism>
<dbReference type="PANTHER" id="PTHR42693">
    <property type="entry name" value="ARYLSULFATASE FAMILY MEMBER"/>
    <property type="match status" value="1"/>
</dbReference>
<dbReference type="OrthoDB" id="9803751at2"/>
<keyword evidence="5" id="KW-0732">Signal</keyword>
<keyword evidence="8" id="KW-1185">Reference proteome</keyword>
<evidence type="ECO:0000256" key="4">
    <source>
        <dbReference type="ARBA" id="ARBA00022837"/>
    </source>
</evidence>
<dbReference type="InterPro" id="IPR000917">
    <property type="entry name" value="Sulfatase_N"/>
</dbReference>
<protein>
    <submittedName>
        <fullName evidence="7">Arylsulfatase</fullName>
        <ecNumber evidence="7">3.1.6.1</ecNumber>
    </submittedName>
</protein>
<dbReference type="PROSITE" id="PS00523">
    <property type="entry name" value="SULFATASE_1"/>
    <property type="match status" value="1"/>
</dbReference>